<evidence type="ECO:0000256" key="1">
    <source>
        <dbReference type="SAM" id="SignalP"/>
    </source>
</evidence>
<name>A0A1I0S1H3_9FLAO</name>
<dbReference type="STRING" id="356305.SAMN05421841_3799"/>
<dbReference type="RefSeq" id="WP_089795403.1">
    <property type="nucleotide sequence ID" value="NZ_FOIU01000003.1"/>
</dbReference>
<dbReference type="Proteomes" id="UP000199469">
    <property type="component" value="Unassembled WGS sequence"/>
</dbReference>
<dbReference type="OrthoDB" id="1260759at2"/>
<dbReference type="AlphaFoldDB" id="A0A1I0S1H3"/>
<feature type="signal peptide" evidence="1">
    <location>
        <begin position="1"/>
        <end position="20"/>
    </location>
</feature>
<keyword evidence="3" id="KW-1185">Reference proteome</keyword>
<gene>
    <name evidence="2" type="ORF">SAMN05421841_3799</name>
</gene>
<sequence length="97" mass="10871">MKKTIFLAAGVVALSLMSFASSNNLGIIEFDGTVITLTDTDKVTPEELSFMSANVVGWTYCNTRSETNQCYTRNRTFPYTASLEVQKRMNLIIAKYQ</sequence>
<accession>A0A1I0S1H3</accession>
<organism evidence="2 3">
    <name type="scientific">Chryseobacterium wanjuense</name>
    <dbReference type="NCBI Taxonomy" id="356305"/>
    <lineage>
        <taxon>Bacteria</taxon>
        <taxon>Pseudomonadati</taxon>
        <taxon>Bacteroidota</taxon>
        <taxon>Flavobacteriia</taxon>
        <taxon>Flavobacteriales</taxon>
        <taxon>Weeksellaceae</taxon>
        <taxon>Chryseobacterium group</taxon>
        <taxon>Chryseobacterium</taxon>
    </lineage>
</organism>
<feature type="chain" id="PRO_5011606085" evidence="1">
    <location>
        <begin position="21"/>
        <end position="97"/>
    </location>
</feature>
<protein>
    <submittedName>
        <fullName evidence="2">Uncharacterized protein</fullName>
    </submittedName>
</protein>
<reference evidence="3" key="1">
    <citation type="submission" date="2016-10" db="EMBL/GenBank/DDBJ databases">
        <authorList>
            <person name="Varghese N."/>
            <person name="Submissions S."/>
        </authorList>
    </citation>
    <scope>NUCLEOTIDE SEQUENCE [LARGE SCALE GENOMIC DNA]</scope>
    <source>
        <strain evidence="3">DSM 17724</strain>
    </source>
</reference>
<keyword evidence="1" id="KW-0732">Signal</keyword>
<evidence type="ECO:0000313" key="3">
    <source>
        <dbReference type="Proteomes" id="UP000199469"/>
    </source>
</evidence>
<proteinExistence type="predicted"/>
<evidence type="ECO:0000313" key="2">
    <source>
        <dbReference type="EMBL" id="SEW48337.1"/>
    </source>
</evidence>
<dbReference type="EMBL" id="FOIU01000003">
    <property type="protein sequence ID" value="SEW48337.1"/>
    <property type="molecule type" value="Genomic_DNA"/>
</dbReference>